<sequence length="524" mass="59919">MYVIRTNCTLTKRKSKTLPQLLPEARGCWGLQHQHSAWESKQFSAFHFVTARLSHSPVDELYFSPEFKENIGKGTTTTGDEYLSNDHFLPPSVIPNNIQPLPENMSEDEYRWDEDKVALLLDSISSEPTSPIHGQNSHQVPDQDNSRPNSPTPDNRIPYRVTSKSIEGSTVILQRPTKKRVRVAGRGNPSKKTEKRPGVRDLIRKQISDKLQEKVQRKPFDVSEVKLKTFGWISTLKYPAGTQLDHLNGVGTMLRASKIYEIIDDTRNSKVVLALLDRLVAISEVTMTDALYRMKGLLRELCVRHVDFVAAFTTTQEEAISTADQSPSNMIRIQEQINLLSWLLGELEMTNVDSSGVDRALDGEELSPLQWMIIEHLKLIPKEEGIETGRWRTNPPKTRPSRIQYVSVQKASMTQLAINILGSYYKSANPKKWELLFMVDHSFVDLFLSLKCRVHNANFGKTPERDEQWASLNPFPWTEPLHFENDKPSDKFMNNLVSVIQILRRPREVKMEKQFVTNQAASQE</sequence>
<protein>
    <submittedName>
        <fullName evidence="1">Uncharacterized protein</fullName>
    </submittedName>
</protein>
<reference evidence="1 2" key="3">
    <citation type="journal article" date="2022" name="Microbiol. Spectr.">
        <title>Folding features and dynamics of 3D genome architecture in plant fungal pathogens.</title>
        <authorList>
            <person name="Xia C."/>
        </authorList>
    </citation>
    <scope>NUCLEOTIDE SEQUENCE [LARGE SCALE GENOMIC DNA]</scope>
    <source>
        <strain evidence="1 2">93-210</strain>
    </source>
</reference>
<keyword evidence="2" id="KW-1185">Reference proteome</keyword>
<name>A0ACC0EVQ0_9BASI</name>
<reference evidence="2" key="2">
    <citation type="journal article" date="2018" name="Mol. Plant Microbe Interact.">
        <title>Genome sequence resources for the wheat stripe rust pathogen (Puccinia striiformis f. sp. tritici) and the barley stripe rust pathogen (Puccinia striiformis f. sp. hordei).</title>
        <authorList>
            <person name="Xia C."/>
            <person name="Wang M."/>
            <person name="Yin C."/>
            <person name="Cornejo O.E."/>
            <person name="Hulbert S.H."/>
            <person name="Chen X."/>
        </authorList>
    </citation>
    <scope>NUCLEOTIDE SEQUENCE [LARGE SCALE GENOMIC DNA]</scope>
    <source>
        <strain evidence="2">93-210</strain>
    </source>
</reference>
<reference evidence="2" key="1">
    <citation type="journal article" date="2018" name="BMC Genomics">
        <title>Genomic insights into host adaptation between the wheat stripe rust pathogen (Puccinia striiformis f. sp. tritici) and the barley stripe rust pathogen (Puccinia striiformis f. sp. hordei).</title>
        <authorList>
            <person name="Xia C."/>
            <person name="Wang M."/>
            <person name="Yin C."/>
            <person name="Cornejo O.E."/>
            <person name="Hulbert S.H."/>
            <person name="Chen X."/>
        </authorList>
    </citation>
    <scope>NUCLEOTIDE SEQUENCE [LARGE SCALE GENOMIC DNA]</scope>
    <source>
        <strain evidence="2">93-210</strain>
    </source>
</reference>
<gene>
    <name evidence="1" type="ORF">MJO28_001593</name>
</gene>
<evidence type="ECO:0000313" key="2">
    <source>
        <dbReference type="Proteomes" id="UP001060170"/>
    </source>
</evidence>
<dbReference type="Proteomes" id="UP001060170">
    <property type="component" value="Chromosome 2"/>
</dbReference>
<accession>A0ACC0EVQ0</accession>
<evidence type="ECO:0000313" key="1">
    <source>
        <dbReference type="EMBL" id="KAI7961104.1"/>
    </source>
</evidence>
<dbReference type="EMBL" id="CM045866">
    <property type="protein sequence ID" value="KAI7961104.1"/>
    <property type="molecule type" value="Genomic_DNA"/>
</dbReference>
<organism evidence="1 2">
    <name type="scientific">Puccinia striiformis f. sp. tritici</name>
    <dbReference type="NCBI Taxonomy" id="168172"/>
    <lineage>
        <taxon>Eukaryota</taxon>
        <taxon>Fungi</taxon>
        <taxon>Dikarya</taxon>
        <taxon>Basidiomycota</taxon>
        <taxon>Pucciniomycotina</taxon>
        <taxon>Pucciniomycetes</taxon>
        <taxon>Pucciniales</taxon>
        <taxon>Pucciniaceae</taxon>
        <taxon>Puccinia</taxon>
    </lineage>
</organism>
<comment type="caution">
    <text evidence="1">The sequence shown here is derived from an EMBL/GenBank/DDBJ whole genome shotgun (WGS) entry which is preliminary data.</text>
</comment>
<proteinExistence type="predicted"/>